<feature type="DNA-binding region" description="H-T-H motif" evidence="2">
    <location>
        <begin position="36"/>
        <end position="55"/>
    </location>
</feature>
<organism evidence="4 5">
    <name type="scientific">Algoriphagus machipongonensis</name>
    <dbReference type="NCBI Taxonomy" id="388413"/>
    <lineage>
        <taxon>Bacteria</taxon>
        <taxon>Pseudomonadati</taxon>
        <taxon>Bacteroidota</taxon>
        <taxon>Cytophagia</taxon>
        <taxon>Cytophagales</taxon>
        <taxon>Cyclobacteriaceae</taxon>
        <taxon>Algoriphagus</taxon>
    </lineage>
</organism>
<dbReference type="EMBL" id="AAXU02000001">
    <property type="protein sequence ID" value="EAZ80473.1"/>
    <property type="molecule type" value="Genomic_DNA"/>
</dbReference>
<dbReference type="Gene3D" id="1.10.357.10">
    <property type="entry name" value="Tetracycline Repressor, domain 2"/>
    <property type="match status" value="1"/>
</dbReference>
<name>A3HYY7_9BACT</name>
<keyword evidence="5" id="KW-1185">Reference proteome</keyword>
<accession>A3HYY7</accession>
<dbReference type="AlphaFoldDB" id="A3HYY7"/>
<comment type="caution">
    <text evidence="4">The sequence shown here is derived from an EMBL/GenBank/DDBJ whole genome shotgun (WGS) entry which is preliminary data.</text>
</comment>
<dbReference type="EMBL" id="CM001023">
    <property type="protein sequence ID" value="EAZ80473.1"/>
    <property type="molecule type" value="Genomic_DNA"/>
</dbReference>
<dbReference type="Proteomes" id="UP000003919">
    <property type="component" value="Chromosome"/>
</dbReference>
<keyword evidence="1 2" id="KW-0238">DNA-binding</keyword>
<dbReference type="SUPFAM" id="SSF46689">
    <property type="entry name" value="Homeodomain-like"/>
    <property type="match status" value="1"/>
</dbReference>
<sequence length="198" mass="22774">MSKSYLKTGRTNQKLETRKEILETAKYFLNNGLDFNLEDIAKKAGISRATVYRYFSNIDILASEAGLDISTKSPDEIIENLNGDDLENNVLEIQDYYNHLALDHEKLFRKYLSIVLDSNNSTPKRGARRKHTLQLVLKDTNFTDEEKEKLSNLLTIFMGIEPLIVTKDVCGLNNKESIELMEWGMKLLFKGLIHDKNK</sequence>
<evidence type="ECO:0000259" key="3">
    <source>
        <dbReference type="PROSITE" id="PS50977"/>
    </source>
</evidence>
<dbReference type="InterPro" id="IPR009057">
    <property type="entry name" value="Homeodomain-like_sf"/>
</dbReference>
<evidence type="ECO:0000313" key="4">
    <source>
        <dbReference type="EMBL" id="EAZ80473.1"/>
    </source>
</evidence>
<evidence type="ECO:0000256" key="1">
    <source>
        <dbReference type="ARBA" id="ARBA00023125"/>
    </source>
</evidence>
<dbReference type="Pfam" id="PF00440">
    <property type="entry name" value="TetR_N"/>
    <property type="match status" value="1"/>
</dbReference>
<evidence type="ECO:0000256" key="2">
    <source>
        <dbReference type="PROSITE-ProRule" id="PRU00335"/>
    </source>
</evidence>
<dbReference type="GO" id="GO:0003677">
    <property type="term" value="F:DNA binding"/>
    <property type="evidence" value="ECO:0007669"/>
    <property type="project" value="UniProtKB-UniRule"/>
</dbReference>
<reference evidence="4 5" key="1">
    <citation type="journal article" date="2011" name="J. Bacteriol.">
        <title>Complete genome sequence of Algoriphagus sp. PR1, bacterial prey of a colony-forming choanoflagellate.</title>
        <authorList>
            <person name="Alegado R.A."/>
            <person name="Ferriera S."/>
            <person name="Nusbaum C."/>
            <person name="Young S.K."/>
            <person name="Zeng Q."/>
            <person name="Imamovic A."/>
            <person name="Fairclough S.R."/>
            <person name="King N."/>
        </authorList>
    </citation>
    <scope>NUCLEOTIDE SEQUENCE [LARGE SCALE GENOMIC DNA]</scope>
    <source>
        <strain evidence="4 5">PR1</strain>
    </source>
</reference>
<dbReference type="OrthoDB" id="9795011at2"/>
<evidence type="ECO:0000313" key="5">
    <source>
        <dbReference type="Proteomes" id="UP000003919"/>
    </source>
</evidence>
<protein>
    <submittedName>
        <fullName evidence="4">TetR family transcriptional regulator</fullName>
    </submittedName>
</protein>
<dbReference type="InterPro" id="IPR001647">
    <property type="entry name" value="HTH_TetR"/>
</dbReference>
<dbReference type="PROSITE" id="PS50977">
    <property type="entry name" value="HTH_TETR_2"/>
    <property type="match status" value="1"/>
</dbReference>
<dbReference type="STRING" id="388413.ALPR1_06105"/>
<proteinExistence type="predicted"/>
<gene>
    <name evidence="4" type="ORF">ALPR1_06105</name>
</gene>
<dbReference type="RefSeq" id="WP_008199131.1">
    <property type="nucleotide sequence ID" value="NZ_CM001023.1"/>
</dbReference>
<dbReference type="eggNOG" id="COG1309">
    <property type="taxonomic scope" value="Bacteria"/>
</dbReference>
<feature type="domain" description="HTH tetR-type" evidence="3">
    <location>
        <begin position="15"/>
        <end position="73"/>
    </location>
</feature>
<dbReference type="HOGENOM" id="CLU_084981_0_0_10"/>